<evidence type="ECO:0000313" key="3">
    <source>
        <dbReference type="EMBL" id="MCL1142192.1"/>
    </source>
</evidence>
<feature type="transmembrane region" description="Helical" evidence="1">
    <location>
        <begin position="120"/>
        <end position="138"/>
    </location>
</feature>
<keyword evidence="3" id="KW-0012">Acyltransferase</keyword>
<dbReference type="PANTHER" id="PTHR10983:SF16">
    <property type="entry name" value="LYSOCARDIOLIPIN ACYLTRANSFERASE 1"/>
    <property type="match status" value="1"/>
</dbReference>
<keyword evidence="1" id="KW-1133">Transmembrane helix</keyword>
<keyword evidence="1" id="KW-0472">Membrane</keyword>
<keyword evidence="3" id="KW-0808">Transferase</keyword>
<dbReference type="GO" id="GO:0016746">
    <property type="term" value="F:acyltransferase activity"/>
    <property type="evidence" value="ECO:0007669"/>
    <property type="project" value="UniProtKB-KW"/>
</dbReference>
<feature type="transmembrane region" description="Helical" evidence="1">
    <location>
        <begin position="12"/>
        <end position="36"/>
    </location>
</feature>
<gene>
    <name evidence="3" type="ORF">L2672_05725</name>
</gene>
<dbReference type="InterPro" id="IPR002123">
    <property type="entry name" value="Plipid/glycerol_acylTrfase"/>
</dbReference>
<dbReference type="Proteomes" id="UP001139333">
    <property type="component" value="Unassembled WGS sequence"/>
</dbReference>
<keyword evidence="4" id="KW-1185">Reference proteome</keyword>
<dbReference type="NCBIfam" id="NF010621">
    <property type="entry name" value="PRK14014.1"/>
    <property type="match status" value="1"/>
</dbReference>
<keyword evidence="1" id="KW-0812">Transmembrane</keyword>
<dbReference type="RefSeq" id="WP_248994876.1">
    <property type="nucleotide sequence ID" value="NZ_JAKIKP010000003.1"/>
</dbReference>
<evidence type="ECO:0000256" key="1">
    <source>
        <dbReference type="SAM" id="Phobius"/>
    </source>
</evidence>
<dbReference type="SMART" id="SM00563">
    <property type="entry name" value="PlsC"/>
    <property type="match status" value="1"/>
</dbReference>
<protein>
    <submittedName>
        <fullName evidence="3">Acyltransferase</fullName>
    </submittedName>
</protein>
<comment type="caution">
    <text evidence="3">The sequence shown here is derived from an EMBL/GenBank/DDBJ whole genome shotgun (WGS) entry which is preliminary data.</text>
</comment>
<dbReference type="EMBL" id="JAKIKP010000003">
    <property type="protein sequence ID" value="MCL1142192.1"/>
    <property type="molecule type" value="Genomic_DNA"/>
</dbReference>
<dbReference type="AlphaFoldDB" id="A0A9X1ZM06"/>
<dbReference type="Pfam" id="PF01553">
    <property type="entry name" value="Acyltransferase"/>
    <property type="match status" value="1"/>
</dbReference>
<organism evidence="3 4">
    <name type="scientific">Shewanella gaetbuli</name>
    <dbReference type="NCBI Taxonomy" id="220752"/>
    <lineage>
        <taxon>Bacteria</taxon>
        <taxon>Pseudomonadati</taxon>
        <taxon>Pseudomonadota</taxon>
        <taxon>Gammaproteobacteria</taxon>
        <taxon>Alteromonadales</taxon>
        <taxon>Shewanellaceae</taxon>
        <taxon>Shewanella</taxon>
    </lineage>
</organism>
<proteinExistence type="predicted"/>
<accession>A0A9X1ZM06</accession>
<evidence type="ECO:0000259" key="2">
    <source>
        <dbReference type="SMART" id="SM00563"/>
    </source>
</evidence>
<name>A0A9X1ZM06_9GAMM</name>
<feature type="domain" description="Phospholipid/glycerol acyltransferase" evidence="2">
    <location>
        <begin position="86"/>
        <end position="228"/>
    </location>
</feature>
<dbReference type="CDD" id="cd07990">
    <property type="entry name" value="LPLAT_LCLAT1-like"/>
    <property type="match status" value="1"/>
</dbReference>
<reference evidence="3" key="1">
    <citation type="submission" date="2022-01" db="EMBL/GenBank/DDBJ databases">
        <title>Whole genome-based taxonomy of the Shewanellaceae.</title>
        <authorList>
            <person name="Martin-Rodriguez A.J."/>
        </authorList>
    </citation>
    <scope>NUCLEOTIDE SEQUENCE</scope>
    <source>
        <strain evidence="3">DSM 16422</strain>
    </source>
</reference>
<dbReference type="SUPFAM" id="SSF69593">
    <property type="entry name" value="Glycerol-3-phosphate (1)-acyltransferase"/>
    <property type="match status" value="1"/>
</dbReference>
<sequence length="315" mass="36399">MSLFSQIKGSIAFICYVVNTLFWALPILACGIIKLIPLKIIDKICSYLADACASAWIYGNVITEKCLHPVKFEVSGDTHFDRKQWYMVIANHQSWVDILVLQRTLNGKIPFLKFFLKQQLLYVPVLGLVWWALDFPFMRRFTTAQLKKNPSLRGKDIEITRKACEKFKTKPVSVMNFVEGTRFSTAKHNKQASPYQYLLKPKAGGMAFALSAMGEHINKLVNVTLYYPGKVPSFWEYLCGQTQVIKVDIRITDIPDTLRGDYINDRQFKIEFQEKLNQIWLAKDKNLQRFHQNSSIDTEINTSCDEHKIKSKQEV</sequence>
<evidence type="ECO:0000313" key="4">
    <source>
        <dbReference type="Proteomes" id="UP001139333"/>
    </source>
</evidence>
<dbReference type="PANTHER" id="PTHR10983">
    <property type="entry name" value="1-ACYLGLYCEROL-3-PHOSPHATE ACYLTRANSFERASE-RELATED"/>
    <property type="match status" value="1"/>
</dbReference>